<dbReference type="SMART" id="SM00850">
    <property type="entry name" value="LytTR"/>
    <property type="match status" value="1"/>
</dbReference>
<evidence type="ECO:0000256" key="1">
    <source>
        <dbReference type="ARBA" id="ARBA00022490"/>
    </source>
</evidence>
<dbReference type="PROSITE" id="PS50930">
    <property type="entry name" value="HTH_LYTTR"/>
    <property type="match status" value="1"/>
</dbReference>
<dbReference type="Pfam" id="PF04397">
    <property type="entry name" value="LytTR"/>
    <property type="match status" value="1"/>
</dbReference>
<dbReference type="GeneID" id="66300925"/>
<feature type="domain" description="HTH LytTR-type" evidence="5">
    <location>
        <begin position="42"/>
        <end position="146"/>
    </location>
</feature>
<dbReference type="InterPro" id="IPR007492">
    <property type="entry name" value="LytTR_DNA-bd_dom"/>
</dbReference>
<dbReference type="PANTHER" id="PTHR37299:SF2">
    <property type="entry name" value="HTH LYTTR-TYPE DOMAIN-CONTAINING PROTEIN"/>
    <property type="match status" value="1"/>
</dbReference>
<dbReference type="PANTHER" id="PTHR37299">
    <property type="entry name" value="TRANSCRIPTIONAL REGULATOR-RELATED"/>
    <property type="match status" value="1"/>
</dbReference>
<name>A0ABD4REU0_9CLOT</name>
<sequence length="146" mass="16744">MQVEIKIDNSCKEPKVIIITDKMTDEINNIIKKLSDEEPQIIAGFQKGILEILDQSNISRIYTVDGKVIALTNKGEYSLRLRLYELEERLNKNNFVRISNSEIINLKKVKSFDLSFTGTICVSMLDNTVTYVSRRYVAKIKQILGL</sequence>
<dbReference type="GO" id="GO:0003677">
    <property type="term" value="F:DNA binding"/>
    <property type="evidence" value="ECO:0007669"/>
    <property type="project" value="UniProtKB-KW"/>
</dbReference>
<evidence type="ECO:0000256" key="4">
    <source>
        <dbReference type="ARBA" id="ARBA00023163"/>
    </source>
</evidence>
<accession>A0ABD4REU0</accession>
<organism evidence="6 7">
    <name type="scientific">Clostridium chauvoei</name>
    <dbReference type="NCBI Taxonomy" id="46867"/>
    <lineage>
        <taxon>Bacteria</taxon>
        <taxon>Bacillati</taxon>
        <taxon>Bacillota</taxon>
        <taxon>Clostridia</taxon>
        <taxon>Eubacteriales</taxon>
        <taxon>Clostridiaceae</taxon>
        <taxon>Clostridium</taxon>
    </lineage>
</organism>
<evidence type="ECO:0000256" key="2">
    <source>
        <dbReference type="ARBA" id="ARBA00023015"/>
    </source>
</evidence>
<dbReference type="InterPro" id="IPR046947">
    <property type="entry name" value="LytR-like"/>
</dbReference>
<dbReference type="Gene3D" id="2.40.50.1020">
    <property type="entry name" value="LytTr DNA-binding domain"/>
    <property type="match status" value="1"/>
</dbReference>
<evidence type="ECO:0000313" key="6">
    <source>
        <dbReference type="EMBL" id="MBX7289843.1"/>
    </source>
</evidence>
<evidence type="ECO:0000256" key="3">
    <source>
        <dbReference type="ARBA" id="ARBA00023125"/>
    </source>
</evidence>
<dbReference type="RefSeq" id="WP_021874913.1">
    <property type="nucleotide sequence ID" value="NZ_CP018624.1"/>
</dbReference>
<evidence type="ECO:0000259" key="5">
    <source>
        <dbReference type="PROSITE" id="PS50930"/>
    </source>
</evidence>
<reference evidence="6 7" key="1">
    <citation type="submission" date="2021-08" db="EMBL/GenBank/DDBJ databases">
        <title>Genome sequence analysis of Clostridium chauvoei strains of European origin and evaluation of typing options for outbreak investigations.</title>
        <authorList>
            <person name="Abdel-Glil M."/>
            <person name="Thomas P."/>
            <person name="Seyboldt C."/>
        </authorList>
    </citation>
    <scope>NUCLEOTIDE SEQUENCE [LARGE SCALE GENOMIC DNA]</scope>
    <source>
        <strain evidence="6 7">S0260-09</strain>
    </source>
</reference>
<dbReference type="EMBL" id="JAIFTX010000003">
    <property type="protein sequence ID" value="MBX7289843.1"/>
    <property type="molecule type" value="Genomic_DNA"/>
</dbReference>
<dbReference type="AlphaFoldDB" id="A0ABD4REU0"/>
<evidence type="ECO:0000313" key="7">
    <source>
        <dbReference type="Proteomes" id="UP000775179"/>
    </source>
</evidence>
<dbReference type="Proteomes" id="UP000775179">
    <property type="component" value="Unassembled WGS sequence"/>
</dbReference>
<keyword evidence="2" id="KW-0805">Transcription regulation</keyword>
<comment type="caution">
    <text evidence="6">The sequence shown here is derived from an EMBL/GenBank/DDBJ whole genome shotgun (WGS) entry which is preliminary data.</text>
</comment>
<keyword evidence="1" id="KW-0963">Cytoplasm</keyword>
<keyword evidence="3" id="KW-0238">DNA-binding</keyword>
<gene>
    <name evidence="6" type="ORF">K4H94_02090</name>
</gene>
<proteinExistence type="predicted"/>
<keyword evidence="4" id="KW-0804">Transcription</keyword>
<protein>
    <submittedName>
        <fullName evidence="6">LytTR family transcriptional regulator</fullName>
    </submittedName>
</protein>
<dbReference type="KEGG" id="cchv:BTM20_03545"/>